<sequence length="703" mass="76243">MPWGAHPSYVGVMFEVGENADGILAGVLFLIWLSAAILATRLAWRPTPEALRKSARRLLRLLVAALVVLVVKCVAIGLMLAVDWIFADNRVIVQMPLLLLPMLAVVIWTLPGLRALANRDDAPVDVETRSAAADPRFVVPVQVTAVATVIGVYFAYVSRPVPSYLDDIATHAAPILLSVVVLWFWQGRRRRAVTATDFARRGRRASALRATAQAAVVVLVVAAGITYVAQSSRLPDRMSMTSHDNVDYGGGPSIGHGGHGGTSVDDLRGPRTGKPNKAFTLTAKNATVRLSSGTEIKALTYNGQSPGPELRVREGDLVEVTLHNEIPDENVTIHWHGLDVPNGEDGVAGATQNAVEPGGSFTYRFIAEQVGTFWYHTHQNPLEAIRRGLFGALIVEPRDGPPPGERDFVVQAHEWRTPDDNIVSFGTSDTLQRQEVDPGTPVRLRLINTDNNPSTDSRPRALTVNGTPVRVAAIDGVDVNGPTPLTDPRFGLATGGRYDVTFTMPAGPVRLTDLANRDGGLILAPPGDTSTPKIVDDGDHFDPLSYGSGGSRPFDAGSSYDRSFTQLLDDRLSFYNGGLHLVPIINGHSFPNTPTLMVRMDDVVKVRIVNRSHQNHPMHLHGHHALVLSRNGVRATGSPWWIDSLDVIPGEIYEIGFKADNPGLWMDHCHNLDHAANGMVMHLAYEGVTSPYELGRGTPNQPE</sequence>
<dbReference type="GO" id="GO:0016491">
    <property type="term" value="F:oxidoreductase activity"/>
    <property type="evidence" value="ECO:0007669"/>
    <property type="project" value="UniProtKB-KW"/>
</dbReference>
<evidence type="ECO:0000259" key="6">
    <source>
        <dbReference type="Pfam" id="PF07731"/>
    </source>
</evidence>
<evidence type="ECO:0000256" key="1">
    <source>
        <dbReference type="ARBA" id="ARBA00022723"/>
    </source>
</evidence>
<evidence type="ECO:0000256" key="3">
    <source>
        <dbReference type="ARBA" id="ARBA00023008"/>
    </source>
</evidence>
<keyword evidence="2" id="KW-0560">Oxidoreductase</keyword>
<feature type="transmembrane region" description="Helical" evidence="5">
    <location>
        <begin position="20"/>
        <end position="40"/>
    </location>
</feature>
<feature type="transmembrane region" description="Helical" evidence="5">
    <location>
        <begin position="98"/>
        <end position="117"/>
    </location>
</feature>
<feature type="transmembrane region" description="Helical" evidence="5">
    <location>
        <begin position="137"/>
        <end position="156"/>
    </location>
</feature>
<feature type="transmembrane region" description="Helical" evidence="5">
    <location>
        <begin position="206"/>
        <end position="229"/>
    </location>
</feature>
<feature type="region of interest" description="Disordered" evidence="4">
    <location>
        <begin position="250"/>
        <end position="277"/>
    </location>
</feature>
<evidence type="ECO:0000313" key="9">
    <source>
        <dbReference type="Proteomes" id="UP000266889"/>
    </source>
</evidence>
<dbReference type="InterPro" id="IPR008972">
    <property type="entry name" value="Cupredoxin"/>
</dbReference>
<evidence type="ECO:0000259" key="7">
    <source>
        <dbReference type="Pfam" id="PF07732"/>
    </source>
</evidence>
<proteinExistence type="predicted"/>
<evidence type="ECO:0000313" key="8">
    <source>
        <dbReference type="EMBL" id="RQX03224.1"/>
    </source>
</evidence>
<dbReference type="CDD" id="cd04202">
    <property type="entry name" value="CuRO_D2_2dMcoN_like"/>
    <property type="match status" value="1"/>
</dbReference>
<organism evidence="8 9">
    <name type="scientific">Micromonospora arida</name>
    <dbReference type="NCBI Taxonomy" id="2203715"/>
    <lineage>
        <taxon>Bacteria</taxon>
        <taxon>Bacillati</taxon>
        <taxon>Actinomycetota</taxon>
        <taxon>Actinomycetes</taxon>
        <taxon>Micromonosporales</taxon>
        <taxon>Micromonosporaceae</taxon>
        <taxon>Micromonospora</taxon>
    </lineage>
</organism>
<keyword evidence="9" id="KW-1185">Reference proteome</keyword>
<evidence type="ECO:0000256" key="5">
    <source>
        <dbReference type="SAM" id="Phobius"/>
    </source>
</evidence>
<dbReference type="Proteomes" id="UP000266889">
    <property type="component" value="Unassembled WGS sequence"/>
</dbReference>
<dbReference type="PROSITE" id="PS00080">
    <property type="entry name" value="MULTICOPPER_OXIDASE2"/>
    <property type="match status" value="1"/>
</dbReference>
<keyword evidence="1" id="KW-0479">Metal-binding</keyword>
<evidence type="ECO:0000256" key="4">
    <source>
        <dbReference type="SAM" id="MobiDB-lite"/>
    </source>
</evidence>
<gene>
    <name evidence="8" type="ORF">DLJ58_30040</name>
</gene>
<dbReference type="SUPFAM" id="SSF49503">
    <property type="entry name" value="Cupredoxins"/>
    <property type="match status" value="3"/>
</dbReference>
<accession>A0A3N9WQY5</accession>
<dbReference type="GO" id="GO:0005507">
    <property type="term" value="F:copper ion binding"/>
    <property type="evidence" value="ECO:0007669"/>
    <property type="project" value="InterPro"/>
</dbReference>
<dbReference type="PANTHER" id="PTHR11709:SF394">
    <property type="entry name" value="FI03373P-RELATED"/>
    <property type="match status" value="1"/>
</dbReference>
<dbReference type="Pfam" id="PF07732">
    <property type="entry name" value="Cu-oxidase_3"/>
    <property type="match status" value="1"/>
</dbReference>
<reference evidence="8 9" key="1">
    <citation type="submission" date="2018-05" db="EMBL/GenBank/DDBJ databases">
        <title>Micromonospora from Atacama Desert.</title>
        <authorList>
            <person name="Carro L."/>
            <person name="Goodfellow M."/>
            <person name="Klenk H.-P."/>
        </authorList>
    </citation>
    <scope>NUCLEOTIDE SEQUENCE [LARGE SCALE GENOMIC DNA]</scope>
    <source>
        <strain evidence="8 9">LB32</strain>
    </source>
</reference>
<evidence type="ECO:0000256" key="2">
    <source>
        <dbReference type="ARBA" id="ARBA00023002"/>
    </source>
</evidence>
<dbReference type="InterPro" id="IPR045087">
    <property type="entry name" value="Cu-oxidase_fam"/>
</dbReference>
<dbReference type="PANTHER" id="PTHR11709">
    <property type="entry name" value="MULTI-COPPER OXIDASE"/>
    <property type="match status" value="1"/>
</dbReference>
<keyword evidence="5" id="KW-1133">Transmembrane helix</keyword>
<dbReference type="EMBL" id="QGSY01000299">
    <property type="protein sequence ID" value="RQX03224.1"/>
    <property type="molecule type" value="Genomic_DNA"/>
</dbReference>
<dbReference type="InterPro" id="IPR002355">
    <property type="entry name" value="Cu_oxidase_Cu_BS"/>
</dbReference>
<dbReference type="InterPro" id="IPR011706">
    <property type="entry name" value="Cu-oxidase_C"/>
</dbReference>
<feature type="domain" description="Plastocyanin-like" evidence="7">
    <location>
        <begin position="284"/>
        <end position="399"/>
    </location>
</feature>
<feature type="transmembrane region" description="Helical" evidence="5">
    <location>
        <begin position="61"/>
        <end position="86"/>
    </location>
</feature>
<dbReference type="Gene3D" id="2.60.40.420">
    <property type="entry name" value="Cupredoxins - blue copper proteins"/>
    <property type="match status" value="3"/>
</dbReference>
<dbReference type="AlphaFoldDB" id="A0A3N9WQY5"/>
<feature type="compositionally biased region" description="Gly residues" evidence="4">
    <location>
        <begin position="250"/>
        <end position="261"/>
    </location>
</feature>
<dbReference type="InterPro" id="IPR011707">
    <property type="entry name" value="Cu-oxidase-like_N"/>
</dbReference>
<keyword evidence="3" id="KW-0186">Copper</keyword>
<name>A0A3N9WQY5_9ACTN</name>
<keyword evidence="5" id="KW-0812">Transmembrane</keyword>
<feature type="domain" description="Plastocyanin-like" evidence="6">
    <location>
        <begin position="585"/>
        <end position="684"/>
    </location>
</feature>
<comment type="caution">
    <text evidence="8">The sequence shown here is derived from an EMBL/GenBank/DDBJ whole genome shotgun (WGS) entry which is preliminary data.</text>
</comment>
<protein>
    <submittedName>
        <fullName evidence="8">Copper oxidase</fullName>
    </submittedName>
</protein>
<dbReference type="Pfam" id="PF07731">
    <property type="entry name" value="Cu-oxidase_2"/>
    <property type="match status" value="1"/>
</dbReference>
<keyword evidence="5" id="KW-0472">Membrane</keyword>
<dbReference type="CDD" id="cd13861">
    <property type="entry name" value="CuRO_1_CumA_like"/>
    <property type="match status" value="1"/>
</dbReference>
<feature type="transmembrane region" description="Helical" evidence="5">
    <location>
        <begin position="168"/>
        <end position="185"/>
    </location>
</feature>